<dbReference type="InterPro" id="IPR007939">
    <property type="entry name" value="Cu-R_B_prcur"/>
</dbReference>
<organism evidence="8 9">
    <name type="scientific">Legionella jamestowniensis</name>
    <dbReference type="NCBI Taxonomy" id="455"/>
    <lineage>
        <taxon>Bacteria</taxon>
        <taxon>Pseudomonadati</taxon>
        <taxon>Pseudomonadota</taxon>
        <taxon>Gammaproteobacteria</taxon>
        <taxon>Legionellales</taxon>
        <taxon>Legionellaceae</taxon>
        <taxon>Legionella</taxon>
    </lineage>
</organism>
<dbReference type="OrthoDB" id="9757546at2"/>
<proteinExistence type="predicted"/>
<name>A0A0W0UN97_9GAMM</name>
<evidence type="ECO:0000256" key="4">
    <source>
        <dbReference type="SAM" id="SignalP"/>
    </source>
</evidence>
<evidence type="ECO:0000259" key="6">
    <source>
        <dbReference type="Pfam" id="PF07731"/>
    </source>
</evidence>
<dbReference type="InterPro" id="IPR008972">
    <property type="entry name" value="Cupredoxin"/>
</dbReference>
<dbReference type="RefSeq" id="WP_058448710.1">
    <property type="nucleotide sequence ID" value="NZ_CAAAJF010000015.1"/>
</dbReference>
<dbReference type="PROSITE" id="PS00079">
    <property type="entry name" value="MULTICOPPER_OXIDASE1"/>
    <property type="match status" value="2"/>
</dbReference>
<keyword evidence="4" id="KW-0732">Signal</keyword>
<dbReference type="Pfam" id="PF05275">
    <property type="entry name" value="CopB"/>
    <property type="match status" value="1"/>
</dbReference>
<dbReference type="InterPro" id="IPR011707">
    <property type="entry name" value="Cu-oxidase-like_N"/>
</dbReference>
<evidence type="ECO:0000259" key="5">
    <source>
        <dbReference type="Pfam" id="PF00394"/>
    </source>
</evidence>
<keyword evidence="2 8" id="KW-0560">Oxidoreductase</keyword>
<sequence length="798" mass="91996">MNKGYLPLILMICAANVWAKHHIIDLTVAYDTFNFTGYPARAITINHQIPAPTLRFKEGDEVTINVHNHLDKEAAIHWHGIILPWQMDGVMNITQKGIPPGATFKYHYTLHQSGTYWYHSHAGLQEQEGLYGAYIIEPKSPPAFKYNKDFEIVLSDWKNTKADHIQANLKKTGEYYGARFPLQPSLQQFIQSYSKASKEEGKKIWMDYKMMQYMRMGIFDLSDVAYDTFLMNGHPTSRPWTRQVKVGDVVRLRFIGAGANTFFRVKIPGVTMKMVHVQGNDVIPYPVKDFFIGPGETNDVLIKIEQNKPYIIYAESFDKVGKALGALITNADQPVLYKEVMPFPDPKPTTRGKMKNEKKRGLKPMAHMGMQSELHHQPHINTIETGNISTESHTQAKHHNKQKKPVTIGTKYQHLRAKYETNNPKKPIYKTINLQLFGFMDRFIWFINGVPEYNAKPIKLLPAKRYRLVFINNSMMHHPMHLHGHWLILRNGHGNHDPLLHTIDIPPGSEVTADLDTDASGQWFFHCHMLNHMASGLARTFQYASIIDIAKGKEPPKNIIKHTSYYNRPIVRVDELRPISLPMVEHPVHTPNKFFAASFIEFGGDFSKNRQTLTYYGLYGPDFNKLQLYINDAEMEKGNISNADIDVFYWRQISQFWMIKGGANYFYRPSKTPYWQPGIGFEGLMYYFITNNSRFYYHKESFKADIEFGRNTQLTNNLFLGTLFRAIAATKTITEDEIGSGLNETQYVIRPNYRITPGISAFIEYEHTKYHSILKNIRRSNGEAVVENSLFFGLNFII</sequence>
<dbReference type="InterPro" id="IPR045087">
    <property type="entry name" value="Cu-oxidase_fam"/>
</dbReference>
<evidence type="ECO:0000259" key="7">
    <source>
        <dbReference type="Pfam" id="PF07732"/>
    </source>
</evidence>
<dbReference type="SUPFAM" id="SSF49503">
    <property type="entry name" value="Cupredoxins"/>
    <property type="match status" value="3"/>
</dbReference>
<evidence type="ECO:0000256" key="2">
    <source>
        <dbReference type="ARBA" id="ARBA00023002"/>
    </source>
</evidence>
<dbReference type="GO" id="GO:0008447">
    <property type="term" value="F:L-ascorbate oxidase activity"/>
    <property type="evidence" value="ECO:0007669"/>
    <property type="project" value="UniProtKB-EC"/>
</dbReference>
<dbReference type="EMBL" id="LNYG01000012">
    <property type="protein sequence ID" value="KTD09304.1"/>
    <property type="molecule type" value="Genomic_DNA"/>
</dbReference>
<evidence type="ECO:0000256" key="1">
    <source>
        <dbReference type="ARBA" id="ARBA00022723"/>
    </source>
</evidence>
<feature type="signal peptide" evidence="4">
    <location>
        <begin position="1"/>
        <end position="19"/>
    </location>
</feature>
<dbReference type="PATRIC" id="fig|455.5.peg.697"/>
<evidence type="ECO:0000256" key="3">
    <source>
        <dbReference type="ARBA" id="ARBA00023008"/>
    </source>
</evidence>
<dbReference type="Gene3D" id="2.60.40.420">
    <property type="entry name" value="Cupredoxins - blue copper proteins"/>
    <property type="match status" value="3"/>
</dbReference>
<dbReference type="InterPro" id="IPR011706">
    <property type="entry name" value="Cu-oxidase_C"/>
</dbReference>
<feature type="domain" description="Plastocyanin-like" evidence="6">
    <location>
        <begin position="431"/>
        <end position="543"/>
    </location>
</feature>
<dbReference type="PANTHER" id="PTHR11709">
    <property type="entry name" value="MULTI-COPPER OXIDASE"/>
    <property type="match status" value="1"/>
</dbReference>
<evidence type="ECO:0000313" key="9">
    <source>
        <dbReference type="Proteomes" id="UP000054715"/>
    </source>
</evidence>
<dbReference type="InterPro" id="IPR001117">
    <property type="entry name" value="Cu-oxidase_2nd"/>
</dbReference>
<feature type="domain" description="Plastocyanin-like" evidence="7">
    <location>
        <begin position="28"/>
        <end position="140"/>
    </location>
</feature>
<dbReference type="CDD" id="cd13896">
    <property type="entry name" value="CuRO_3_CopA"/>
    <property type="match status" value="1"/>
</dbReference>
<protein>
    <submittedName>
        <fullName evidence="8">Multicopper oxidase</fullName>
        <ecNumber evidence="8">1.10.3.3</ecNumber>
    </submittedName>
</protein>
<gene>
    <name evidence="8" type="ORF">Ljam_0654</name>
</gene>
<dbReference type="AlphaFoldDB" id="A0A0W0UN97"/>
<dbReference type="Pfam" id="PF07731">
    <property type="entry name" value="Cu-oxidase_2"/>
    <property type="match status" value="1"/>
</dbReference>
<keyword evidence="1" id="KW-0479">Metal-binding</keyword>
<dbReference type="EC" id="1.10.3.3" evidence="8"/>
<dbReference type="STRING" id="455.Ljam_0654"/>
<feature type="domain" description="Plastocyanin-like" evidence="5">
    <location>
        <begin position="226"/>
        <end position="317"/>
    </location>
</feature>
<dbReference type="PANTHER" id="PTHR11709:SF394">
    <property type="entry name" value="FI03373P-RELATED"/>
    <property type="match status" value="1"/>
</dbReference>
<dbReference type="Pfam" id="PF07732">
    <property type="entry name" value="Cu-oxidase_3"/>
    <property type="match status" value="1"/>
</dbReference>
<dbReference type="GO" id="GO:0006878">
    <property type="term" value="P:intracellular copper ion homeostasis"/>
    <property type="evidence" value="ECO:0007669"/>
    <property type="project" value="InterPro"/>
</dbReference>
<keyword evidence="3" id="KW-0186">Copper</keyword>
<dbReference type="PROSITE" id="PS00080">
    <property type="entry name" value="MULTICOPPER_OXIDASE2"/>
    <property type="match status" value="1"/>
</dbReference>
<dbReference type="Proteomes" id="UP000054715">
    <property type="component" value="Unassembled WGS sequence"/>
</dbReference>
<dbReference type="InterPro" id="IPR033138">
    <property type="entry name" value="Cu_oxidase_CS"/>
</dbReference>
<dbReference type="GO" id="GO:0005507">
    <property type="term" value="F:copper ion binding"/>
    <property type="evidence" value="ECO:0007669"/>
    <property type="project" value="InterPro"/>
</dbReference>
<dbReference type="InterPro" id="IPR002355">
    <property type="entry name" value="Cu_oxidase_Cu_BS"/>
</dbReference>
<reference evidence="8 9" key="1">
    <citation type="submission" date="2015-11" db="EMBL/GenBank/DDBJ databases">
        <title>Genomic analysis of 38 Legionella species identifies large and diverse effector repertoires.</title>
        <authorList>
            <person name="Burstein D."/>
            <person name="Amaro F."/>
            <person name="Zusman T."/>
            <person name="Lifshitz Z."/>
            <person name="Cohen O."/>
            <person name="Gilbert J.A."/>
            <person name="Pupko T."/>
            <person name="Shuman H.A."/>
            <person name="Segal G."/>
        </authorList>
    </citation>
    <scope>NUCLEOTIDE SEQUENCE [LARGE SCALE GENOMIC DNA]</scope>
    <source>
        <strain evidence="8 9">JA-26-G1-E2</strain>
    </source>
</reference>
<dbReference type="Pfam" id="PF00394">
    <property type="entry name" value="Cu-oxidase"/>
    <property type="match status" value="1"/>
</dbReference>
<comment type="caution">
    <text evidence="8">The sequence shown here is derived from an EMBL/GenBank/DDBJ whole genome shotgun (WGS) entry which is preliminary data.</text>
</comment>
<feature type="chain" id="PRO_5006914265" evidence="4">
    <location>
        <begin position="20"/>
        <end position="798"/>
    </location>
</feature>
<dbReference type="GO" id="GO:0009279">
    <property type="term" value="C:cell outer membrane"/>
    <property type="evidence" value="ECO:0007669"/>
    <property type="project" value="InterPro"/>
</dbReference>
<dbReference type="InterPro" id="IPR034279">
    <property type="entry name" value="CuRO_3_CopA"/>
</dbReference>
<accession>A0A0W0UN97</accession>
<evidence type="ECO:0000313" key="8">
    <source>
        <dbReference type="EMBL" id="KTD09304.1"/>
    </source>
</evidence>